<feature type="domain" description="FAD-binding" evidence="4">
    <location>
        <begin position="4"/>
        <end position="351"/>
    </location>
</feature>
<sequence length="504" mass="53229">MQGTDVLISGGGLTGLTAALVLRHHGVPVTVVEKRSTTSPQPKARRFHVRSMEIFRELGLAGLVHEAARDLAGHDHMAQGRTLAEAEQLPLWLPAGAGGAAPDISPEPPCLIAQDTLEPVLRAAAVDAGATVRFDTELLGFDQDDEGVRAELLDRTDGSRHRVEARYLVAADGARSPVREALGIGRSGEGAIGGPNVNVYFHADLAATVRGREFNLCQLDHPDAPPGALASVDGRRRWLYMSQGGEPDRDWPAVLRTVLGVPAPDLDVLSVLPWQAEMLVADRYSVGRVHLAGDAAHVMPPFAASGANTGIADAHNLGWKLAAVLRGEAAPALLDSYGAERRPAGWFIAEQSARRMASFPNFGTAPDPTLAHPFVFAAGGFQHTEGALVSDPATADDPEPVTEFAPAGRVGTRVPHRWLDDARTRSTIDLAGPGWSVLAGPEAAAAPRTGGLPLHRHDVDFLPAGQCLLLRPDHIVAWRGTDPDAAAEVRDGLLRATAASTATV</sequence>
<protein>
    <submittedName>
        <fullName evidence="5">Tetracenomycin polyketide synthesis hydroxylase</fullName>
    </submittedName>
</protein>
<dbReference type="InterPro" id="IPR036188">
    <property type="entry name" value="FAD/NAD-bd_sf"/>
</dbReference>
<name>A0ABR5JDP4_9ACTN</name>
<dbReference type="Pfam" id="PF01494">
    <property type="entry name" value="FAD_binding_3"/>
    <property type="match status" value="1"/>
</dbReference>
<dbReference type="Proteomes" id="UP000037020">
    <property type="component" value="Unassembled WGS sequence"/>
</dbReference>
<dbReference type="PANTHER" id="PTHR43004:SF19">
    <property type="entry name" value="BINDING MONOOXYGENASE, PUTATIVE (JCVI)-RELATED"/>
    <property type="match status" value="1"/>
</dbReference>
<accession>A0ABR5JDP4</accession>
<reference evidence="5 6" key="1">
    <citation type="submission" date="2015-07" db="EMBL/GenBank/DDBJ databases">
        <authorList>
            <person name="Ju K.-S."/>
            <person name="Doroghazi J.R."/>
            <person name="Metcalf W.W."/>
        </authorList>
    </citation>
    <scope>NUCLEOTIDE SEQUENCE [LARGE SCALE GENOMIC DNA]</scope>
    <source>
        <strain evidence="5 6">NRRL B-3589</strain>
    </source>
</reference>
<gene>
    <name evidence="5" type="ORF">ADK38_02490</name>
</gene>
<evidence type="ECO:0000256" key="3">
    <source>
        <dbReference type="ARBA" id="ARBA00022827"/>
    </source>
</evidence>
<dbReference type="PRINTS" id="PR00420">
    <property type="entry name" value="RNGMNOXGNASE"/>
</dbReference>
<evidence type="ECO:0000313" key="6">
    <source>
        <dbReference type="Proteomes" id="UP000037020"/>
    </source>
</evidence>
<evidence type="ECO:0000256" key="2">
    <source>
        <dbReference type="ARBA" id="ARBA00022630"/>
    </source>
</evidence>
<dbReference type="InterPro" id="IPR050641">
    <property type="entry name" value="RIFMO-like"/>
</dbReference>
<comment type="cofactor">
    <cofactor evidence="1">
        <name>FAD</name>
        <dbReference type="ChEBI" id="CHEBI:57692"/>
    </cofactor>
</comment>
<dbReference type="EMBL" id="LGUT01000194">
    <property type="protein sequence ID" value="KOG91561.1"/>
    <property type="molecule type" value="Genomic_DNA"/>
</dbReference>
<evidence type="ECO:0000313" key="5">
    <source>
        <dbReference type="EMBL" id="KOG91561.1"/>
    </source>
</evidence>
<dbReference type="SUPFAM" id="SSF51905">
    <property type="entry name" value="FAD/NAD(P)-binding domain"/>
    <property type="match status" value="1"/>
</dbReference>
<proteinExistence type="predicted"/>
<dbReference type="InterPro" id="IPR002938">
    <property type="entry name" value="FAD-bd"/>
</dbReference>
<dbReference type="PANTHER" id="PTHR43004">
    <property type="entry name" value="TRK SYSTEM POTASSIUM UPTAKE PROTEIN"/>
    <property type="match status" value="1"/>
</dbReference>
<evidence type="ECO:0000259" key="4">
    <source>
        <dbReference type="Pfam" id="PF01494"/>
    </source>
</evidence>
<keyword evidence="2" id="KW-0285">Flavoprotein</keyword>
<evidence type="ECO:0000256" key="1">
    <source>
        <dbReference type="ARBA" id="ARBA00001974"/>
    </source>
</evidence>
<dbReference type="Gene3D" id="3.50.50.60">
    <property type="entry name" value="FAD/NAD(P)-binding domain"/>
    <property type="match status" value="1"/>
</dbReference>
<keyword evidence="6" id="KW-1185">Reference proteome</keyword>
<dbReference type="Gene3D" id="3.30.9.10">
    <property type="entry name" value="D-Amino Acid Oxidase, subunit A, domain 2"/>
    <property type="match status" value="1"/>
</dbReference>
<comment type="caution">
    <text evidence="5">The sequence shown here is derived from an EMBL/GenBank/DDBJ whole genome shotgun (WGS) entry which is preliminary data.</text>
</comment>
<dbReference type="Gene3D" id="3.40.30.120">
    <property type="match status" value="1"/>
</dbReference>
<organism evidence="5 6">
    <name type="scientific">Streptomyces varsoviensis</name>
    <dbReference type="NCBI Taxonomy" id="67373"/>
    <lineage>
        <taxon>Bacteria</taxon>
        <taxon>Bacillati</taxon>
        <taxon>Actinomycetota</taxon>
        <taxon>Actinomycetes</taxon>
        <taxon>Kitasatosporales</taxon>
        <taxon>Streptomycetaceae</taxon>
        <taxon>Streptomyces</taxon>
    </lineage>
</organism>
<dbReference type="Pfam" id="PF21274">
    <property type="entry name" value="Rng_hyd_C"/>
    <property type="match status" value="1"/>
</dbReference>
<keyword evidence="3" id="KW-0274">FAD</keyword>